<dbReference type="OrthoDB" id="30826at2759"/>
<dbReference type="GO" id="GO:0042162">
    <property type="term" value="F:telomeric DNA binding"/>
    <property type="evidence" value="ECO:0007669"/>
    <property type="project" value="TreeGrafter"/>
</dbReference>
<dbReference type="GO" id="GO:0003678">
    <property type="term" value="F:DNA helicase activity"/>
    <property type="evidence" value="ECO:0007669"/>
    <property type="project" value="UniProtKB-EC"/>
</dbReference>
<protein>
    <recommendedName>
        <fullName evidence="2">DNA helicase</fullName>
        <ecNumber evidence="2">3.6.4.12</ecNumber>
    </recommendedName>
</protein>
<evidence type="ECO:0000256" key="5">
    <source>
        <dbReference type="ARBA" id="ARBA00023125"/>
    </source>
</evidence>
<gene>
    <name evidence="7" type="ORF">PMKS-003563</name>
</gene>
<evidence type="ECO:0000256" key="2">
    <source>
        <dbReference type="ARBA" id="ARBA00012551"/>
    </source>
</evidence>
<dbReference type="Gene3D" id="2.40.290.10">
    <property type="match status" value="1"/>
</dbReference>
<keyword evidence="8" id="KW-1185">Reference proteome</keyword>
<dbReference type="Pfam" id="PF02735">
    <property type="entry name" value="Ku"/>
    <property type="match status" value="1"/>
</dbReference>
<dbReference type="GO" id="GO:0003690">
    <property type="term" value="F:double-stranded DNA binding"/>
    <property type="evidence" value="ECO:0007669"/>
    <property type="project" value="TreeGrafter"/>
</dbReference>
<accession>A0A1Q2YKJ3</accession>
<feature type="domain" description="Ku" evidence="6">
    <location>
        <begin position="239"/>
        <end position="394"/>
    </location>
</feature>
<dbReference type="PANTHER" id="PTHR12604:SF4">
    <property type="entry name" value="X-RAY REPAIR CROSS-COMPLEMENTING PROTEIN 5"/>
    <property type="match status" value="1"/>
</dbReference>
<comment type="caution">
    <text evidence="7">The sequence shown here is derived from an EMBL/GenBank/DDBJ whole genome shotgun (WGS) entry which is preliminary data.</text>
</comment>
<evidence type="ECO:0000256" key="3">
    <source>
        <dbReference type="ARBA" id="ARBA00022454"/>
    </source>
</evidence>
<dbReference type="SMART" id="SM00559">
    <property type="entry name" value="Ku78"/>
    <property type="match status" value="1"/>
</dbReference>
<dbReference type="GO" id="GO:0000781">
    <property type="term" value="C:chromosome, telomeric region"/>
    <property type="evidence" value="ECO:0007669"/>
    <property type="project" value="UniProtKB-SubCell"/>
</dbReference>
<proteinExistence type="predicted"/>
<dbReference type="SUPFAM" id="SSF100939">
    <property type="entry name" value="SPOC domain-like"/>
    <property type="match status" value="1"/>
</dbReference>
<sequence>MSARSTYLLVDNTSHVQRRNEALSWSDIVRFVASLEKPPDGDTDLMHAVTDILQSVSFGVNKLKSCDIIIVSAFDSDYDWELYGSKIKALVEAHDNLNLIFVDSYAAATSDDSAEPRDKYHDANIKYINNSVVNANMNNEQNFTYTLGDAISALTKFSLFTPKFKKPVEIYSYKLQLLGIPDLELDISAYPFVKRSTLTDYVTSTSIDTKTQQRIREKYVYYYEEEGKEKENFGEKEAKEIQNPEFIIEGYKFGTSNFLLTDLPANVFSMNSIKSMIIASFVPKSTVPPWYLHQDSLIVLPSSKNVKNGSHTINKDMAIYSELWYAMVRLNVVAMVRYVKRNGTDVKYGILYPQGFVDEQSEMSGIIDFGCFIFVETIFKDDEKLVNLPDLLNWKIKDPKLETKMDALVDSFCLDKDDADSDADDLPTVESCVVSMNDIPNNDIFYGLREEILEESGLSSDQQGDPHLLVKTVTSAIRKYNHPLMSIERLVYLISFFILQQHMQEDGGGDSVSLYSMYEKHGIPMQVIEKWLDTAKTGGVFRPTALNKEYK</sequence>
<dbReference type="GO" id="GO:0006303">
    <property type="term" value="P:double-strand break repair via nonhomologous end joining"/>
    <property type="evidence" value="ECO:0007669"/>
    <property type="project" value="InterPro"/>
</dbReference>
<keyword evidence="5" id="KW-0238">DNA-binding</keyword>
<evidence type="ECO:0000256" key="4">
    <source>
        <dbReference type="ARBA" id="ARBA00022895"/>
    </source>
</evidence>
<dbReference type="EC" id="3.6.4.12" evidence="2"/>
<dbReference type="EMBL" id="BDGI01000157">
    <property type="protein sequence ID" value="GAV30057.1"/>
    <property type="molecule type" value="Genomic_DNA"/>
</dbReference>
<organism evidence="7 8">
    <name type="scientific">Pichia membranifaciens</name>
    <dbReference type="NCBI Taxonomy" id="4926"/>
    <lineage>
        <taxon>Eukaryota</taxon>
        <taxon>Fungi</taxon>
        <taxon>Dikarya</taxon>
        <taxon>Ascomycota</taxon>
        <taxon>Saccharomycotina</taxon>
        <taxon>Pichiomycetes</taxon>
        <taxon>Pichiales</taxon>
        <taxon>Pichiaceae</taxon>
        <taxon>Pichia</taxon>
    </lineage>
</organism>
<dbReference type="InterPro" id="IPR016194">
    <property type="entry name" value="SPOC-like_C_dom_sf"/>
</dbReference>
<dbReference type="PANTHER" id="PTHR12604">
    <property type="entry name" value="KU AUTOANTIGEN DNA HELICASE"/>
    <property type="match status" value="1"/>
</dbReference>
<evidence type="ECO:0000313" key="7">
    <source>
        <dbReference type="EMBL" id="GAV30057.1"/>
    </source>
</evidence>
<keyword evidence="4" id="KW-0779">Telomere</keyword>
<dbReference type="Proteomes" id="UP000186136">
    <property type="component" value="Unassembled WGS sequence"/>
</dbReference>
<evidence type="ECO:0000256" key="1">
    <source>
        <dbReference type="ARBA" id="ARBA00004574"/>
    </source>
</evidence>
<comment type="subcellular location">
    <subcellularLocation>
        <location evidence="1">Chromosome</location>
        <location evidence="1">Telomere</location>
    </subcellularLocation>
</comment>
<reference evidence="7 8" key="1">
    <citation type="submission" date="2016-08" db="EMBL/GenBank/DDBJ databases">
        <title>Whole genome shotgun sequence of Pichia membranifaciens KS47-1.</title>
        <authorList>
            <person name="Konishi M."/>
            <person name="Ishida M."/>
            <person name="Arakawa T."/>
            <person name="Kato Y."/>
            <person name="Horiuchi J."/>
        </authorList>
    </citation>
    <scope>NUCLEOTIDE SEQUENCE [LARGE SCALE GENOMIC DNA]</scope>
    <source>
        <strain evidence="7 8">KS47-1</strain>
    </source>
</reference>
<keyword evidence="3" id="KW-0158">Chromosome</keyword>
<dbReference type="GO" id="GO:0043564">
    <property type="term" value="C:Ku70:Ku80 complex"/>
    <property type="evidence" value="ECO:0007669"/>
    <property type="project" value="TreeGrafter"/>
</dbReference>
<dbReference type="GO" id="GO:0000723">
    <property type="term" value="P:telomere maintenance"/>
    <property type="evidence" value="ECO:0007669"/>
    <property type="project" value="TreeGrafter"/>
</dbReference>
<dbReference type="AlphaFoldDB" id="A0A1Q2YKJ3"/>
<name>A0A1Q2YKJ3_9ASCO</name>
<dbReference type="InterPro" id="IPR006164">
    <property type="entry name" value="DNA_bd_Ku70/Ku80"/>
</dbReference>
<evidence type="ECO:0000259" key="6">
    <source>
        <dbReference type="SMART" id="SM00559"/>
    </source>
</evidence>
<evidence type="ECO:0000313" key="8">
    <source>
        <dbReference type="Proteomes" id="UP000186136"/>
    </source>
</evidence>